<accession>A0A8J8NN95</accession>
<feature type="coiled-coil region" evidence="1">
    <location>
        <begin position="206"/>
        <end position="240"/>
    </location>
</feature>
<proteinExistence type="predicted"/>
<organism evidence="2 3">
    <name type="scientific">Halteria grandinella</name>
    <dbReference type="NCBI Taxonomy" id="5974"/>
    <lineage>
        <taxon>Eukaryota</taxon>
        <taxon>Sar</taxon>
        <taxon>Alveolata</taxon>
        <taxon>Ciliophora</taxon>
        <taxon>Intramacronucleata</taxon>
        <taxon>Spirotrichea</taxon>
        <taxon>Stichotrichia</taxon>
        <taxon>Sporadotrichida</taxon>
        <taxon>Halteriidae</taxon>
        <taxon>Halteria</taxon>
    </lineage>
</organism>
<keyword evidence="1" id="KW-0175">Coiled coil</keyword>
<sequence length="246" mass="28685">MISFKLGFHTKTLFEGGLVVGDDIVKQVVPQQGKFTQQDFLYIFWQMDFSQLSISNGILGETLSFMGLGDSFQKIFYLASDEIENYQWSMGTQKLPNNPMLLMNSFCFKNRVVQTEVAPDSIFRGLAQIGGLLGLMRLFRFLSNYQERRFEKELQKELDVKKEDEIKVEAEERLLAIQADSRIKEESCQEGDKIMSIKEFYSFETFKAMHENISEMKEMLKGQNEEIKRQKEVIERLEGKLDMQMN</sequence>
<name>A0A8J8NN95_HALGN</name>
<keyword evidence="3" id="KW-1185">Reference proteome</keyword>
<evidence type="ECO:0000313" key="3">
    <source>
        <dbReference type="Proteomes" id="UP000785679"/>
    </source>
</evidence>
<reference evidence="2" key="1">
    <citation type="submission" date="2019-06" db="EMBL/GenBank/DDBJ databases">
        <authorList>
            <person name="Zheng W."/>
        </authorList>
    </citation>
    <scope>NUCLEOTIDE SEQUENCE</scope>
    <source>
        <strain evidence="2">QDHG01</strain>
    </source>
</reference>
<gene>
    <name evidence="2" type="ORF">FGO68_gene326</name>
</gene>
<evidence type="ECO:0000313" key="2">
    <source>
        <dbReference type="EMBL" id="TNV78428.1"/>
    </source>
</evidence>
<protein>
    <submittedName>
        <fullName evidence="2">Uncharacterized protein</fullName>
    </submittedName>
</protein>
<comment type="caution">
    <text evidence="2">The sequence shown here is derived from an EMBL/GenBank/DDBJ whole genome shotgun (WGS) entry which is preliminary data.</text>
</comment>
<dbReference type="AlphaFoldDB" id="A0A8J8NN95"/>
<evidence type="ECO:0000256" key="1">
    <source>
        <dbReference type="SAM" id="Coils"/>
    </source>
</evidence>
<dbReference type="Proteomes" id="UP000785679">
    <property type="component" value="Unassembled WGS sequence"/>
</dbReference>
<dbReference type="EMBL" id="RRYP01010363">
    <property type="protein sequence ID" value="TNV78428.1"/>
    <property type="molecule type" value="Genomic_DNA"/>
</dbReference>